<comment type="subcellular location">
    <subcellularLocation>
        <location evidence="8">Cytoplasm</location>
    </subcellularLocation>
</comment>
<comment type="caution">
    <text evidence="10">The sequence shown here is derived from an EMBL/GenBank/DDBJ whole genome shotgun (WGS) entry which is preliminary data.</text>
</comment>
<feature type="binding site" evidence="8">
    <location>
        <begin position="343"/>
        <end position="347"/>
    </location>
    <ligand>
        <name>substrate</name>
    </ligand>
</feature>
<evidence type="ECO:0000256" key="3">
    <source>
        <dbReference type="ARBA" id="ARBA00022598"/>
    </source>
</evidence>
<evidence type="ECO:0000256" key="1">
    <source>
        <dbReference type="ARBA" id="ARBA00008226"/>
    </source>
</evidence>
<evidence type="ECO:0000313" key="10">
    <source>
        <dbReference type="EMBL" id="TCS90303.1"/>
    </source>
</evidence>
<dbReference type="GO" id="GO:0070062">
    <property type="term" value="C:extracellular exosome"/>
    <property type="evidence" value="ECO:0007669"/>
    <property type="project" value="UniProtKB-ARBA"/>
</dbReference>
<dbReference type="InterPro" id="IPR027031">
    <property type="entry name" value="Gly-tRNA_synthase/POLG2"/>
</dbReference>
<dbReference type="InterPro" id="IPR002315">
    <property type="entry name" value="tRNA-synt_gly"/>
</dbReference>
<evidence type="ECO:0000256" key="7">
    <source>
        <dbReference type="ARBA" id="ARBA00023146"/>
    </source>
</evidence>
<comment type="caution">
    <text evidence="8">Lacks conserved residue(s) required for the propagation of feature annotation.</text>
</comment>
<gene>
    <name evidence="8" type="primary">glyQS</name>
    <name evidence="10" type="ORF">EDD80_101503</name>
</gene>
<feature type="domain" description="Aminoacyl-transfer RNA synthetases class-II family profile" evidence="9">
    <location>
        <begin position="132"/>
        <end position="377"/>
    </location>
</feature>
<dbReference type="NCBIfam" id="NF003211">
    <property type="entry name" value="PRK04173.1"/>
    <property type="match status" value="1"/>
</dbReference>
<dbReference type="GO" id="GO:0004081">
    <property type="term" value="F:bis(5'-nucleosyl)-tetraphosphatase (asymmetrical) activity"/>
    <property type="evidence" value="ECO:0007669"/>
    <property type="project" value="UniProtKB-ARBA"/>
</dbReference>
<dbReference type="NCBIfam" id="TIGR00389">
    <property type="entry name" value="glyS_dimeric"/>
    <property type="match status" value="1"/>
</dbReference>
<dbReference type="Gene3D" id="3.30.930.10">
    <property type="entry name" value="Bira Bifunctional Protein, Domain 2"/>
    <property type="match status" value="1"/>
</dbReference>
<keyword evidence="2 8" id="KW-0963">Cytoplasm</keyword>
<comment type="function">
    <text evidence="8">Catalyzes the attachment of glycine to tRNA(Gly).</text>
</comment>
<dbReference type="InterPro" id="IPR004154">
    <property type="entry name" value="Anticodon-bd"/>
</dbReference>
<feature type="binding site" evidence="8">
    <location>
        <begin position="347"/>
        <end position="350"/>
    </location>
    <ligand>
        <name>ATP</name>
        <dbReference type="ChEBI" id="CHEBI:30616"/>
    </ligand>
</feature>
<name>A0A4V6NZ58_9SPHI</name>
<dbReference type="Proteomes" id="UP000295807">
    <property type="component" value="Unassembled WGS sequence"/>
</dbReference>
<dbReference type="Pfam" id="PF00587">
    <property type="entry name" value="tRNA-synt_2b"/>
    <property type="match status" value="1"/>
</dbReference>
<dbReference type="InterPro" id="IPR006195">
    <property type="entry name" value="aa-tRNA-synth_II"/>
</dbReference>
<evidence type="ECO:0000256" key="5">
    <source>
        <dbReference type="ARBA" id="ARBA00022840"/>
    </source>
</evidence>
<dbReference type="FunFam" id="3.40.50.800:FF:000002">
    <property type="entry name" value="Glycine--tRNA ligase"/>
    <property type="match status" value="1"/>
</dbReference>
<dbReference type="SUPFAM" id="SSF55681">
    <property type="entry name" value="Class II aaRS and biotin synthetases"/>
    <property type="match status" value="1"/>
</dbReference>
<dbReference type="PROSITE" id="PS50862">
    <property type="entry name" value="AA_TRNA_LIGASE_II"/>
    <property type="match status" value="1"/>
</dbReference>
<keyword evidence="5 8" id="KW-0067">ATP-binding</keyword>
<dbReference type="RefSeq" id="WP_132127742.1">
    <property type="nucleotide sequence ID" value="NZ_CP042432.1"/>
</dbReference>
<dbReference type="GO" id="GO:0005524">
    <property type="term" value="F:ATP binding"/>
    <property type="evidence" value="ECO:0007669"/>
    <property type="project" value="UniProtKB-UniRule"/>
</dbReference>
<dbReference type="PRINTS" id="PR01043">
    <property type="entry name" value="TRNASYNTHGLY"/>
</dbReference>
<dbReference type="SUPFAM" id="SSF52954">
    <property type="entry name" value="Class II aaRS ABD-related"/>
    <property type="match status" value="1"/>
</dbReference>
<dbReference type="GO" id="GO:0005737">
    <property type="term" value="C:cytoplasm"/>
    <property type="evidence" value="ECO:0007669"/>
    <property type="project" value="UniProtKB-SubCell"/>
</dbReference>
<dbReference type="InterPro" id="IPR022961">
    <property type="entry name" value="Gly_tRNA_ligase_bac"/>
</dbReference>
<dbReference type="PANTHER" id="PTHR10745">
    <property type="entry name" value="GLYCYL-TRNA SYNTHETASE/DNA POLYMERASE SUBUNIT GAMMA-2"/>
    <property type="match status" value="1"/>
</dbReference>
<dbReference type="OrthoDB" id="9760853at2"/>
<evidence type="ECO:0000256" key="2">
    <source>
        <dbReference type="ARBA" id="ARBA00022490"/>
    </source>
</evidence>
<keyword evidence="11" id="KW-1185">Reference proteome</keyword>
<dbReference type="Gene3D" id="3.30.40.230">
    <property type="match status" value="1"/>
</dbReference>
<keyword evidence="3 8" id="KW-0436">Ligase</keyword>
<keyword evidence="6 8" id="KW-0648">Protein biosynthesis</keyword>
<dbReference type="PANTHER" id="PTHR10745:SF8">
    <property type="entry name" value="DNA POLYMERASE SUBUNIT GAMMA-2, MITOCHONDRIAL"/>
    <property type="match status" value="1"/>
</dbReference>
<comment type="subunit">
    <text evidence="8">Homodimer.</text>
</comment>
<dbReference type="InterPro" id="IPR036621">
    <property type="entry name" value="Anticodon-bd_dom_sf"/>
</dbReference>
<dbReference type="Pfam" id="PF03129">
    <property type="entry name" value="HGTP_anticodon"/>
    <property type="match status" value="1"/>
</dbReference>
<evidence type="ECO:0000256" key="8">
    <source>
        <dbReference type="HAMAP-Rule" id="MF_00253"/>
    </source>
</evidence>
<keyword evidence="4 8" id="KW-0547">Nucleotide-binding</keyword>
<dbReference type="GO" id="GO:0004820">
    <property type="term" value="F:glycine-tRNA ligase activity"/>
    <property type="evidence" value="ECO:0007669"/>
    <property type="project" value="UniProtKB-UniRule"/>
</dbReference>
<feature type="binding site" evidence="8">
    <location>
        <position position="189"/>
    </location>
    <ligand>
        <name>substrate</name>
    </ligand>
</feature>
<dbReference type="AlphaFoldDB" id="A0A4V6NZ58"/>
<proteinExistence type="inferred from homology"/>
<evidence type="ECO:0000313" key="11">
    <source>
        <dbReference type="Proteomes" id="UP000295807"/>
    </source>
</evidence>
<evidence type="ECO:0000256" key="4">
    <source>
        <dbReference type="ARBA" id="ARBA00022741"/>
    </source>
</evidence>
<feature type="binding site" evidence="8">
    <location>
        <begin position="221"/>
        <end position="223"/>
    </location>
    <ligand>
        <name>ATP</name>
        <dbReference type="ChEBI" id="CHEBI:30616"/>
    </ligand>
</feature>
<dbReference type="GO" id="GO:1990742">
    <property type="term" value="C:microvesicle"/>
    <property type="evidence" value="ECO:0007669"/>
    <property type="project" value="UniProtKB-ARBA"/>
</dbReference>
<dbReference type="EMBL" id="SMAD01000001">
    <property type="protein sequence ID" value="TCS90303.1"/>
    <property type="molecule type" value="Genomic_DNA"/>
</dbReference>
<dbReference type="HAMAP" id="MF_00253_B">
    <property type="entry name" value="Gly_tRNA_synth_B"/>
    <property type="match status" value="1"/>
</dbReference>
<evidence type="ECO:0000256" key="6">
    <source>
        <dbReference type="ARBA" id="ARBA00022917"/>
    </source>
</evidence>
<dbReference type="InterPro" id="IPR033731">
    <property type="entry name" value="GlyRS-like_core"/>
</dbReference>
<comment type="similarity">
    <text evidence="1 8">Belongs to the class-II aminoacyl-tRNA synthetase family.</text>
</comment>
<feature type="binding site" evidence="8">
    <location>
        <position position="101"/>
    </location>
    <ligand>
        <name>substrate</name>
    </ligand>
</feature>
<keyword evidence="7 8" id="KW-0030">Aminoacyl-tRNA synthetase</keyword>
<dbReference type="CDD" id="cd00858">
    <property type="entry name" value="GlyRS_anticodon"/>
    <property type="match status" value="1"/>
</dbReference>
<dbReference type="GO" id="GO:0015966">
    <property type="term" value="P:diadenosine tetraphosphate biosynthetic process"/>
    <property type="evidence" value="ECO:0007669"/>
    <property type="project" value="UniProtKB-ARBA"/>
</dbReference>
<dbReference type="CDD" id="cd00774">
    <property type="entry name" value="GlyRS-like_core"/>
    <property type="match status" value="1"/>
</dbReference>
<dbReference type="Gene3D" id="3.40.50.800">
    <property type="entry name" value="Anticodon-binding domain"/>
    <property type="match status" value="1"/>
</dbReference>
<feature type="binding site" evidence="8">
    <location>
        <begin position="303"/>
        <end position="304"/>
    </location>
    <ligand>
        <name>ATP</name>
        <dbReference type="ChEBI" id="CHEBI:30616"/>
    </ligand>
</feature>
<organism evidence="10 11">
    <name type="scientific">Anseongella ginsenosidimutans</name>
    <dbReference type="NCBI Taxonomy" id="496056"/>
    <lineage>
        <taxon>Bacteria</taxon>
        <taxon>Pseudomonadati</taxon>
        <taxon>Bacteroidota</taxon>
        <taxon>Sphingobacteriia</taxon>
        <taxon>Sphingobacteriales</taxon>
        <taxon>Sphingobacteriaceae</taxon>
        <taxon>Anseongella</taxon>
    </lineage>
</organism>
<accession>A0A4V6NZ58</accession>
<evidence type="ECO:0000259" key="9">
    <source>
        <dbReference type="PROSITE" id="PS50862"/>
    </source>
</evidence>
<dbReference type="InterPro" id="IPR002314">
    <property type="entry name" value="aa-tRNA-synt_IIb"/>
</dbReference>
<dbReference type="EC" id="6.1.1.14" evidence="8"/>
<dbReference type="InterPro" id="IPR045864">
    <property type="entry name" value="aa-tRNA-synth_II/BPL/LPL"/>
</dbReference>
<reference evidence="10 11" key="1">
    <citation type="submission" date="2019-03" db="EMBL/GenBank/DDBJ databases">
        <title>Genomic Encyclopedia of Type Strains, Phase IV (KMG-IV): sequencing the most valuable type-strain genomes for metagenomic binning, comparative biology and taxonomic classification.</title>
        <authorList>
            <person name="Goeker M."/>
        </authorList>
    </citation>
    <scope>NUCLEOTIDE SEQUENCE [LARGE SCALE GENOMIC DNA]</scope>
    <source>
        <strain evidence="10 11">DSM 21100</strain>
    </source>
</reference>
<protein>
    <recommendedName>
        <fullName evidence="8">Glycine--tRNA ligase</fullName>
        <ecNumber evidence="8">6.1.1.14</ecNumber>
    </recommendedName>
    <alternativeName>
        <fullName evidence="8">Glycyl-tRNA synthetase</fullName>
        <shortName evidence="8">GlyRS</shortName>
    </alternativeName>
</protein>
<feature type="binding site" evidence="8">
    <location>
        <begin position="236"/>
        <end position="240"/>
    </location>
    <ligand>
        <name>substrate</name>
    </ligand>
</feature>
<dbReference type="GO" id="GO:0006426">
    <property type="term" value="P:glycyl-tRNA aminoacylation"/>
    <property type="evidence" value="ECO:0007669"/>
    <property type="project" value="UniProtKB-UniRule"/>
</dbReference>
<comment type="catalytic activity">
    <reaction evidence="8">
        <text>tRNA(Gly) + glycine + ATP = glycyl-tRNA(Gly) + AMP + diphosphate</text>
        <dbReference type="Rhea" id="RHEA:16013"/>
        <dbReference type="Rhea" id="RHEA-COMP:9664"/>
        <dbReference type="Rhea" id="RHEA-COMP:9683"/>
        <dbReference type="ChEBI" id="CHEBI:30616"/>
        <dbReference type="ChEBI" id="CHEBI:33019"/>
        <dbReference type="ChEBI" id="CHEBI:57305"/>
        <dbReference type="ChEBI" id="CHEBI:78442"/>
        <dbReference type="ChEBI" id="CHEBI:78522"/>
        <dbReference type="ChEBI" id="CHEBI:456215"/>
        <dbReference type="EC" id="6.1.1.14"/>
    </reaction>
</comment>
<sequence length="481" mass="56066">MQNKEQLFKNIIAHSKEYGFVFPSSEIYDGLGAVYDYGQYGAELKNNIKTYWWKAMVQMNENITGIDSAIFMHPEIWKASGHVDGFNDPMIDNKDSKKRYRADNLLEDRIAKYEKEGKTEKAAQLREQMEGFLKADNLSGLKQLIEEHEIACPVSGTRNWTDVRQFNLMFSTRMGATAGENDVVYLRPETAQGIFVNFLNVQKTGRMKIPFGIAQIGKAFRNEVIARQFIMRMREFEQMEMQFFVRPGTELEWYAHWKEARLKWHLALGPDQARYRYHDHAKLAHYANAAVDIEYEFPFGFKEVEGIHSRTDFDLSQHQEFSGKKMQYFDPELNKNYVPYVIETSIGLDRMFLSVFCNAYTEEQLENDSRVVLKFHPALAPVKATVLPLTRKDGLPDKARAIMDSLKLDFNMQYDEKDSIGKRYRRQDAIGTPFCITVDYESLENDTVTIRHRDSMEQERVPVQQLHDIIGRLVSWKTLLQ</sequence>